<dbReference type="Proteomes" id="UP000036834">
    <property type="component" value="Unassembled WGS sequence"/>
</dbReference>
<accession>A0A0K9YVZ9</accession>
<evidence type="ECO:0000313" key="2">
    <source>
        <dbReference type="Proteomes" id="UP000036834"/>
    </source>
</evidence>
<dbReference type="AlphaFoldDB" id="A0A0K9YVZ9"/>
<gene>
    <name evidence="1" type="ORF">ADS79_13500</name>
</gene>
<organism evidence="1 2">
    <name type="scientific">Brevibacillus reuszeri</name>
    <dbReference type="NCBI Taxonomy" id="54915"/>
    <lineage>
        <taxon>Bacteria</taxon>
        <taxon>Bacillati</taxon>
        <taxon>Bacillota</taxon>
        <taxon>Bacilli</taxon>
        <taxon>Bacillales</taxon>
        <taxon>Paenibacillaceae</taxon>
        <taxon>Brevibacillus</taxon>
    </lineage>
</organism>
<protein>
    <submittedName>
        <fullName evidence="1">Uncharacterized protein</fullName>
    </submittedName>
</protein>
<dbReference type="PATRIC" id="fig|54915.3.peg.1693"/>
<reference evidence="2" key="1">
    <citation type="submission" date="2015-07" db="EMBL/GenBank/DDBJ databases">
        <title>Genome sequencing project for genomic taxonomy and phylogenomics of Bacillus-like bacteria.</title>
        <authorList>
            <person name="Liu B."/>
            <person name="Wang J."/>
            <person name="Zhu Y."/>
            <person name="Liu G."/>
            <person name="Chen Q."/>
            <person name="Chen Z."/>
            <person name="Lan J."/>
            <person name="Che J."/>
            <person name="Ge C."/>
            <person name="Shi H."/>
            <person name="Pan Z."/>
            <person name="Liu X."/>
        </authorList>
    </citation>
    <scope>NUCLEOTIDE SEQUENCE [LARGE SCALE GENOMIC DNA]</scope>
    <source>
        <strain evidence="2">DSM 9887</strain>
    </source>
</reference>
<sequence>MYPAIMQTKSLPRSSRDLAKEYLFIHESMLPESQWGGEDFERRSKQYEDRLDEFLDLYQNKLMSFFEMGQATGVDWWVIRNLFDQNNIRIYSKEEIYKLRRDRDFPILYIFILIKV</sequence>
<proteinExistence type="predicted"/>
<name>A0A0K9YVZ9_9BACL</name>
<dbReference type="EMBL" id="LGIQ01000007">
    <property type="protein sequence ID" value="KNB72848.1"/>
    <property type="molecule type" value="Genomic_DNA"/>
</dbReference>
<comment type="caution">
    <text evidence="1">The sequence shown here is derived from an EMBL/GenBank/DDBJ whole genome shotgun (WGS) entry which is preliminary data.</text>
</comment>
<evidence type="ECO:0000313" key="1">
    <source>
        <dbReference type="EMBL" id="KNB72848.1"/>
    </source>
</evidence>
<dbReference type="STRING" id="54915.ADS79_13500"/>